<accession>A0ABV1GIE8</accession>
<dbReference type="EMBL" id="JBBMFA010000111">
    <property type="protein sequence ID" value="MEQ2521617.1"/>
    <property type="molecule type" value="Genomic_DNA"/>
</dbReference>
<proteinExistence type="predicted"/>
<dbReference type="Proteomes" id="UP001477672">
    <property type="component" value="Unassembled WGS sequence"/>
</dbReference>
<keyword evidence="1" id="KW-0812">Transmembrane</keyword>
<evidence type="ECO:0000313" key="3">
    <source>
        <dbReference type="Proteomes" id="UP001477672"/>
    </source>
</evidence>
<evidence type="ECO:0008006" key="4">
    <source>
        <dbReference type="Google" id="ProtNLM"/>
    </source>
</evidence>
<organism evidence="2 3">
    <name type="scientific">Ruthenibacterium intestinale</name>
    <dbReference type="NCBI Taxonomy" id="3133163"/>
    <lineage>
        <taxon>Bacteria</taxon>
        <taxon>Bacillati</taxon>
        <taxon>Bacillota</taxon>
        <taxon>Clostridia</taxon>
        <taxon>Eubacteriales</taxon>
        <taxon>Oscillospiraceae</taxon>
        <taxon>Ruthenibacterium</taxon>
    </lineage>
</organism>
<sequence>MNWNTLWLNLFGTTSFLGINMGFWAAMAAVCLIVIVMNAVFWGMKPQKEHSARQ</sequence>
<gene>
    <name evidence="2" type="ORF">WMO24_14450</name>
</gene>
<comment type="caution">
    <text evidence="2">The sequence shown here is derived from an EMBL/GenBank/DDBJ whole genome shotgun (WGS) entry which is preliminary data.</text>
</comment>
<feature type="transmembrane region" description="Helical" evidence="1">
    <location>
        <begin position="23"/>
        <end position="44"/>
    </location>
</feature>
<keyword evidence="1" id="KW-1133">Transmembrane helix</keyword>
<dbReference type="RefSeq" id="WP_349217078.1">
    <property type="nucleotide sequence ID" value="NZ_JBBMFA010000111.1"/>
</dbReference>
<evidence type="ECO:0000256" key="1">
    <source>
        <dbReference type="SAM" id="Phobius"/>
    </source>
</evidence>
<name>A0ABV1GIE8_9FIRM</name>
<reference evidence="2 3" key="1">
    <citation type="submission" date="2024-03" db="EMBL/GenBank/DDBJ databases">
        <title>Human intestinal bacterial collection.</title>
        <authorList>
            <person name="Pauvert C."/>
            <person name="Hitch T.C.A."/>
            <person name="Clavel T."/>
        </authorList>
    </citation>
    <scope>NUCLEOTIDE SEQUENCE [LARGE SCALE GENOMIC DNA]</scope>
    <source>
        <strain evidence="2 3">CLA-JM-H11</strain>
    </source>
</reference>
<keyword evidence="1" id="KW-0472">Membrane</keyword>
<keyword evidence="3" id="KW-1185">Reference proteome</keyword>
<protein>
    <recommendedName>
        <fullName evidence="4">Conjugal transfer protein</fullName>
    </recommendedName>
</protein>
<evidence type="ECO:0000313" key="2">
    <source>
        <dbReference type="EMBL" id="MEQ2521617.1"/>
    </source>
</evidence>